<dbReference type="InterPro" id="IPR017847">
    <property type="entry name" value="T6SS_RhsGE_Vgr_subset"/>
</dbReference>
<dbReference type="Pfam" id="PF04717">
    <property type="entry name" value="Phage_base_V"/>
    <property type="match status" value="1"/>
</dbReference>
<evidence type="ECO:0000259" key="5">
    <source>
        <dbReference type="Pfam" id="PF04717"/>
    </source>
</evidence>
<dbReference type="Proteomes" id="UP000002705">
    <property type="component" value="Chromosome 2"/>
</dbReference>
<dbReference type="NCBIfam" id="TIGR01646">
    <property type="entry name" value="vgr_GE"/>
    <property type="match status" value="1"/>
</dbReference>
<dbReference type="EMBL" id="CP000152">
    <property type="protein sequence ID" value="ABB11941.1"/>
    <property type="molecule type" value="Genomic_DNA"/>
</dbReference>
<evidence type="ECO:0000313" key="7">
    <source>
        <dbReference type="Proteomes" id="UP000002705"/>
    </source>
</evidence>
<dbReference type="HOGENOM" id="CLU_004121_8_2_4"/>
<reference evidence="6" key="1">
    <citation type="submission" date="2005-10" db="EMBL/GenBank/DDBJ databases">
        <title>Complete sequence of chromosome 2 of Burkholderia sp. 383.</title>
        <authorList>
            <consortium name="US DOE Joint Genome Institute"/>
            <person name="Copeland A."/>
            <person name="Lucas S."/>
            <person name="Lapidus A."/>
            <person name="Barry K."/>
            <person name="Detter J.C."/>
            <person name="Glavina T."/>
            <person name="Hammon N."/>
            <person name="Israni S."/>
            <person name="Pitluck S."/>
            <person name="Chain P."/>
            <person name="Malfatti S."/>
            <person name="Shin M."/>
            <person name="Vergez L."/>
            <person name="Schmutz J."/>
            <person name="Larimer F."/>
            <person name="Land M."/>
            <person name="Kyrpides N."/>
            <person name="Lykidis A."/>
            <person name="Richardson P."/>
        </authorList>
    </citation>
    <scope>NUCLEOTIDE SEQUENCE [LARGE SCALE GENOMIC DNA]</scope>
    <source>
        <strain evidence="6">383</strain>
    </source>
</reference>
<evidence type="ECO:0000256" key="4">
    <source>
        <dbReference type="SAM" id="MobiDB-lite"/>
    </source>
</evidence>
<proteinExistence type="inferred from homology"/>
<sequence>MLNFKTNRTFSVSGPALPELEGIASVLHLSAIQGTEQLSTLYAYELWLTTPADPLLPVDLLTNLDLKAMLGKELTVTIQLDGMGSFVAGMAGQVGAAHLGAGAREISGVVTAASYVDQLNRQSRYRVVLEPWFALARERTDYRIFQRKSVLDILREVFGSYLYSFEMRVGRTYKPLRYQVQYGESDFAFAQRLMEEHGITWFFEHSQGVHRLVLVDGPGAHRAVESIAYQTLAYYPPGQKIDREHVDHFEATERLQSGVWTTDDFDFEKPGATLTAQNRLPRDTAHNQFERYEWPGDYTETEDGRAFALVRMEEIHAQGERAKGEGNLRNVVCGTTFALAGHPMASANREYLVIASELDVTETGETTGFSAYAIRSKFVVQPSTTVFRPLRTIRKPRTRGPQTAIVTGPAGAEIWTNKNGEVTLKFHWDRSDVKDQNSSCWVRVSYPWAGSNFGGIHIPRVGTEVIVDFENGDPDRPIVTGRVYNAMTMPPWTLPANATQSGILTRSTKGGDTATPMRSASKTRKGRSRSGSRPSVIWMR</sequence>
<dbReference type="InterPro" id="IPR006531">
    <property type="entry name" value="Gp5/Vgr_OB"/>
</dbReference>
<accession>Q395C0</accession>
<dbReference type="InterPro" id="IPR037026">
    <property type="entry name" value="Vgr_OB-fold_dom_sf"/>
</dbReference>
<organism evidence="6 7">
    <name type="scientific">Burkholderia lata (strain ATCC 17760 / DSM 23089 / LMG 22485 / NCIMB 9086 / R18194 / 383)</name>
    <dbReference type="NCBI Taxonomy" id="482957"/>
    <lineage>
        <taxon>Bacteria</taxon>
        <taxon>Pseudomonadati</taxon>
        <taxon>Pseudomonadota</taxon>
        <taxon>Betaproteobacteria</taxon>
        <taxon>Burkholderiales</taxon>
        <taxon>Burkholderiaceae</taxon>
        <taxon>Burkholderia</taxon>
        <taxon>Burkholderia cepacia complex</taxon>
    </lineage>
</organism>
<feature type="compositionally biased region" description="Basic residues" evidence="4">
    <location>
        <begin position="521"/>
        <end position="530"/>
    </location>
</feature>
<dbReference type="Gene3D" id="2.30.110.50">
    <property type="match status" value="1"/>
</dbReference>
<dbReference type="PATRIC" id="fig|482957.22.peg.5562"/>
<evidence type="ECO:0000313" key="6">
    <source>
        <dbReference type="EMBL" id="ABB11941.1"/>
    </source>
</evidence>
<dbReference type="SUPFAM" id="SSF69255">
    <property type="entry name" value="gp5 N-terminal domain-like"/>
    <property type="match status" value="1"/>
</dbReference>
<dbReference type="KEGG" id="bur:Bcep18194_B1827"/>
<comment type="similarity">
    <text evidence="2">Belongs to the VgrG protein family.</text>
</comment>
<dbReference type="InterPro" id="IPR006533">
    <property type="entry name" value="T6SS_Vgr_RhsGE"/>
</dbReference>
<dbReference type="Gene3D" id="2.40.50.230">
    <property type="entry name" value="Gp5 N-terminal domain"/>
    <property type="match status" value="1"/>
</dbReference>
<dbReference type="InterPro" id="IPR050708">
    <property type="entry name" value="T6SS_VgrG/RHS"/>
</dbReference>
<dbReference type="Gene3D" id="3.55.50.10">
    <property type="entry name" value="Baseplate protein-like domains"/>
    <property type="match status" value="1"/>
</dbReference>
<dbReference type="SUPFAM" id="SSF69279">
    <property type="entry name" value="Phage tail proteins"/>
    <property type="match status" value="2"/>
</dbReference>
<evidence type="ECO:0000256" key="1">
    <source>
        <dbReference type="ARBA" id="ARBA00004613"/>
    </source>
</evidence>
<gene>
    <name evidence="6" type="ordered locus">Bcep18194_B1827</name>
</gene>
<dbReference type="PANTHER" id="PTHR32305">
    <property type="match status" value="1"/>
</dbReference>
<dbReference type="AlphaFoldDB" id="Q395C0"/>
<dbReference type="Pfam" id="PF05954">
    <property type="entry name" value="Phage_GPD"/>
    <property type="match status" value="1"/>
</dbReference>
<dbReference type="GO" id="GO:0005576">
    <property type="term" value="C:extracellular region"/>
    <property type="evidence" value="ECO:0007669"/>
    <property type="project" value="UniProtKB-SubCell"/>
</dbReference>
<dbReference type="PANTHER" id="PTHR32305:SF15">
    <property type="entry name" value="PROTEIN RHSA-RELATED"/>
    <property type="match status" value="1"/>
</dbReference>
<feature type="compositionally biased region" description="Polar residues" evidence="4">
    <location>
        <begin position="497"/>
        <end position="510"/>
    </location>
</feature>
<evidence type="ECO:0000256" key="3">
    <source>
        <dbReference type="ARBA" id="ARBA00022525"/>
    </source>
</evidence>
<feature type="region of interest" description="Disordered" evidence="4">
    <location>
        <begin position="497"/>
        <end position="540"/>
    </location>
</feature>
<comment type="subcellular location">
    <subcellularLocation>
        <location evidence="1">Secreted</location>
    </subcellularLocation>
</comment>
<dbReference type="NCBIfam" id="TIGR03361">
    <property type="entry name" value="VI_Rhs_Vgr"/>
    <property type="match status" value="1"/>
</dbReference>
<keyword evidence="7" id="KW-1185">Reference proteome</keyword>
<dbReference type="SUPFAM" id="SSF69349">
    <property type="entry name" value="Phage fibre proteins"/>
    <property type="match status" value="1"/>
</dbReference>
<dbReference type="Gene3D" id="4.10.220.110">
    <property type="match status" value="1"/>
</dbReference>
<name>Q395C0_BURL3</name>
<evidence type="ECO:0000256" key="2">
    <source>
        <dbReference type="ARBA" id="ARBA00005558"/>
    </source>
</evidence>
<feature type="domain" description="Gp5/Type VI secretion system Vgr protein OB-fold" evidence="5">
    <location>
        <begin position="433"/>
        <end position="484"/>
    </location>
</feature>
<keyword evidence="3" id="KW-0964">Secreted</keyword>
<protein>
    <submittedName>
        <fullName evidence="6">Rhs element Vgr protein</fullName>
    </submittedName>
</protein>